<dbReference type="InterPro" id="IPR004014">
    <property type="entry name" value="ATPase_P-typ_cation-transptr_N"/>
</dbReference>
<dbReference type="SFLD" id="SFLDG00002">
    <property type="entry name" value="C1.7:_P-type_atpase_like"/>
    <property type="match status" value="1"/>
</dbReference>
<dbReference type="CDD" id="cd02083">
    <property type="entry name" value="P-type_ATPase_SERCA"/>
    <property type="match status" value="1"/>
</dbReference>
<dbReference type="InterPro" id="IPR059000">
    <property type="entry name" value="ATPase_P-type_domA"/>
</dbReference>
<dbReference type="Gene3D" id="2.70.150.10">
    <property type="entry name" value="Calcium-transporting ATPase, cytoplasmic transduction domain A"/>
    <property type="match status" value="1"/>
</dbReference>
<evidence type="ECO:0000256" key="7">
    <source>
        <dbReference type="ARBA" id="ARBA00022568"/>
    </source>
</evidence>
<evidence type="ECO:0000256" key="11">
    <source>
        <dbReference type="ARBA" id="ARBA00022824"/>
    </source>
</evidence>
<evidence type="ECO:0000256" key="18">
    <source>
        <dbReference type="ARBA" id="ARBA00023065"/>
    </source>
</evidence>
<comment type="subunit">
    <text evidence="21">Interacts with sarcolipin (SLN). Interacts with phospholamban (PLN). Interacts with myoregulin (MRLN). Interacts with DWORF.</text>
</comment>
<keyword evidence="18 22" id="KW-0406">Ion transport</keyword>
<protein>
    <recommendedName>
        <fullName evidence="22">Calcium-transporting ATPase</fullName>
        <ecNumber evidence="22">7.2.2.10</ecNumber>
    </recommendedName>
</protein>
<dbReference type="InterPro" id="IPR023299">
    <property type="entry name" value="ATPase_P-typ_cyto_dom_N"/>
</dbReference>
<evidence type="ECO:0000259" key="23">
    <source>
        <dbReference type="SMART" id="SM00831"/>
    </source>
</evidence>
<dbReference type="Pfam" id="PF00689">
    <property type="entry name" value="Cation_ATPase_C"/>
    <property type="match status" value="1"/>
</dbReference>
<organism evidence="24 25">
    <name type="scientific">Aquila chrysaetos chrysaetos</name>
    <dbReference type="NCBI Taxonomy" id="223781"/>
    <lineage>
        <taxon>Eukaryota</taxon>
        <taxon>Metazoa</taxon>
        <taxon>Chordata</taxon>
        <taxon>Craniata</taxon>
        <taxon>Vertebrata</taxon>
        <taxon>Euteleostomi</taxon>
        <taxon>Archelosauria</taxon>
        <taxon>Archosauria</taxon>
        <taxon>Dinosauria</taxon>
        <taxon>Saurischia</taxon>
        <taxon>Theropoda</taxon>
        <taxon>Coelurosauria</taxon>
        <taxon>Aves</taxon>
        <taxon>Neognathae</taxon>
        <taxon>Neoaves</taxon>
        <taxon>Telluraves</taxon>
        <taxon>Accipitrimorphae</taxon>
        <taxon>Accipitriformes</taxon>
        <taxon>Accipitridae</taxon>
        <taxon>Accipitrinae</taxon>
        <taxon>Aquila</taxon>
    </lineage>
</organism>
<comment type="similarity">
    <text evidence="4 22">Belongs to the cation transport ATPase (P-type) (TC 3.A.3) family. Type IIA subfamily.</text>
</comment>
<dbReference type="InterPro" id="IPR008250">
    <property type="entry name" value="ATPase_P-typ_transduc_dom_A_sf"/>
</dbReference>
<keyword evidence="25" id="KW-1185">Reference proteome</keyword>
<dbReference type="SUPFAM" id="SSF56784">
    <property type="entry name" value="HAD-like"/>
    <property type="match status" value="1"/>
</dbReference>
<dbReference type="InterPro" id="IPR005782">
    <property type="entry name" value="P-type_ATPase_IIA"/>
</dbReference>
<dbReference type="Proteomes" id="UP000472275">
    <property type="component" value="Chromosome 10"/>
</dbReference>
<keyword evidence="13 22" id="KW-0067">ATP-binding</keyword>
<comment type="subcellular location">
    <subcellularLocation>
        <location evidence="3">Endoplasmic reticulum membrane</location>
        <topology evidence="3">Multi-pass membrane protein</topology>
    </subcellularLocation>
    <subcellularLocation>
        <location evidence="22">Membrane</location>
        <topology evidence="22">Multi-pass membrane protein</topology>
    </subcellularLocation>
    <subcellularLocation>
        <location evidence="2">Sarcoplasmic reticulum membrane</location>
        <topology evidence="2">Multi-pass membrane protein</topology>
    </subcellularLocation>
</comment>
<comment type="cofactor">
    <cofactor evidence="1">
        <name>Mg(2+)</name>
        <dbReference type="ChEBI" id="CHEBI:18420"/>
    </cofactor>
</comment>
<dbReference type="SFLD" id="SFLDS00003">
    <property type="entry name" value="Haloacid_Dehalogenase"/>
    <property type="match status" value="1"/>
</dbReference>
<dbReference type="FunFam" id="2.70.150.10:FF:000160">
    <property type="entry name" value="Sarcoplasmic/endoplasmic reticulum calcium ATPase 1"/>
    <property type="match status" value="1"/>
</dbReference>
<keyword evidence="14" id="KW-0460">Magnesium</keyword>
<evidence type="ECO:0000256" key="9">
    <source>
        <dbReference type="ARBA" id="ARBA00022723"/>
    </source>
</evidence>
<dbReference type="Pfam" id="PF00690">
    <property type="entry name" value="Cation_ATPase_N"/>
    <property type="match status" value="1"/>
</dbReference>
<evidence type="ECO:0000256" key="5">
    <source>
        <dbReference type="ARBA" id="ARBA00022448"/>
    </source>
</evidence>
<dbReference type="EC" id="7.2.2.10" evidence="22"/>
<dbReference type="InterPro" id="IPR006068">
    <property type="entry name" value="ATPase_P-typ_cation-transptr_C"/>
</dbReference>
<feature type="transmembrane region" description="Helical" evidence="22">
    <location>
        <begin position="794"/>
        <end position="818"/>
    </location>
</feature>
<keyword evidence="8 22" id="KW-0812">Transmembrane</keyword>
<dbReference type="GO" id="GO:0046872">
    <property type="term" value="F:metal ion binding"/>
    <property type="evidence" value="ECO:0007669"/>
    <property type="project" value="UniProtKB-KW"/>
</dbReference>
<dbReference type="Gene3D" id="3.40.1110.10">
    <property type="entry name" value="Calcium-transporting ATPase, cytoplasmic domain N"/>
    <property type="match status" value="1"/>
</dbReference>
<evidence type="ECO:0000313" key="24">
    <source>
        <dbReference type="Ensembl" id="ENSACCP00020015398.1"/>
    </source>
</evidence>
<dbReference type="GO" id="GO:0005388">
    <property type="term" value="F:P-type calcium transporter activity"/>
    <property type="evidence" value="ECO:0007669"/>
    <property type="project" value="UniProtKB-EC"/>
</dbReference>
<evidence type="ECO:0000256" key="3">
    <source>
        <dbReference type="ARBA" id="ARBA00004477"/>
    </source>
</evidence>
<evidence type="ECO:0000256" key="20">
    <source>
        <dbReference type="ARBA" id="ARBA00047282"/>
    </source>
</evidence>
<evidence type="ECO:0000256" key="14">
    <source>
        <dbReference type="ARBA" id="ARBA00022842"/>
    </source>
</evidence>
<dbReference type="PANTHER" id="PTHR42861">
    <property type="entry name" value="CALCIUM-TRANSPORTING ATPASE"/>
    <property type="match status" value="1"/>
</dbReference>
<dbReference type="GO" id="GO:0016887">
    <property type="term" value="F:ATP hydrolysis activity"/>
    <property type="evidence" value="ECO:0007669"/>
    <property type="project" value="InterPro"/>
</dbReference>
<gene>
    <name evidence="24" type="primary">ATP2A3</name>
</gene>
<comment type="function">
    <text evidence="22">Catalyzes the hydrolysis of ATP coupled with the transport of calcium.</text>
</comment>
<evidence type="ECO:0000256" key="10">
    <source>
        <dbReference type="ARBA" id="ARBA00022741"/>
    </source>
</evidence>
<keyword evidence="10 22" id="KW-0547">Nucleotide-binding</keyword>
<evidence type="ECO:0000256" key="2">
    <source>
        <dbReference type="ARBA" id="ARBA00004326"/>
    </source>
</evidence>
<comment type="caution">
    <text evidence="22">Lacks conserved residue(s) required for the propagation of feature annotation.</text>
</comment>
<evidence type="ECO:0000256" key="12">
    <source>
        <dbReference type="ARBA" id="ARBA00022837"/>
    </source>
</evidence>
<evidence type="ECO:0000256" key="4">
    <source>
        <dbReference type="ARBA" id="ARBA00005675"/>
    </source>
</evidence>
<evidence type="ECO:0000256" key="21">
    <source>
        <dbReference type="ARBA" id="ARBA00061760"/>
    </source>
</evidence>
<evidence type="ECO:0000256" key="13">
    <source>
        <dbReference type="ARBA" id="ARBA00022840"/>
    </source>
</evidence>
<dbReference type="AlphaFoldDB" id="A0A663ETB2"/>
<dbReference type="FunFam" id="1.20.1110.10:FF:000065">
    <property type="entry name" value="Sarcoplasmic/endoplasmic reticulum calcium ATPase 1"/>
    <property type="match status" value="2"/>
</dbReference>
<dbReference type="InterPro" id="IPR036412">
    <property type="entry name" value="HAD-like_sf"/>
</dbReference>
<dbReference type="SUPFAM" id="SSF81665">
    <property type="entry name" value="Calcium ATPase, transmembrane domain M"/>
    <property type="match status" value="1"/>
</dbReference>
<dbReference type="FunFam" id="3.40.50.1000:FF:000005">
    <property type="entry name" value="Calcium-transporting ATPase 1"/>
    <property type="match status" value="1"/>
</dbReference>
<evidence type="ECO:0000256" key="16">
    <source>
        <dbReference type="ARBA" id="ARBA00022967"/>
    </source>
</evidence>
<dbReference type="PRINTS" id="PR00119">
    <property type="entry name" value="CATATPASE"/>
</dbReference>
<keyword evidence="9" id="KW-0479">Metal-binding</keyword>
<comment type="catalytic activity">
    <reaction evidence="20">
        <text>Ca(2+)(in) + ATP + H2O = Ca(2+)(out) + ADP + phosphate + H(+)</text>
        <dbReference type="Rhea" id="RHEA:18105"/>
        <dbReference type="ChEBI" id="CHEBI:15377"/>
        <dbReference type="ChEBI" id="CHEBI:15378"/>
        <dbReference type="ChEBI" id="CHEBI:29108"/>
        <dbReference type="ChEBI" id="CHEBI:30616"/>
        <dbReference type="ChEBI" id="CHEBI:43474"/>
        <dbReference type="ChEBI" id="CHEBI:456216"/>
        <dbReference type="EC" id="7.2.2.10"/>
    </reaction>
    <physiologicalReaction direction="left-to-right" evidence="20">
        <dbReference type="Rhea" id="RHEA:18106"/>
    </physiologicalReaction>
</comment>
<dbReference type="SMART" id="SM00831">
    <property type="entry name" value="Cation_ATPase_N"/>
    <property type="match status" value="1"/>
</dbReference>
<dbReference type="FunFam" id="3.40.1110.10:FF:000003">
    <property type="entry name" value="Calcium-transporting ATPase"/>
    <property type="match status" value="1"/>
</dbReference>
<evidence type="ECO:0000256" key="1">
    <source>
        <dbReference type="ARBA" id="ARBA00001946"/>
    </source>
</evidence>
<dbReference type="Pfam" id="PF08282">
    <property type="entry name" value="Hydrolase_3"/>
    <property type="match status" value="1"/>
</dbReference>
<dbReference type="GO" id="GO:0033017">
    <property type="term" value="C:sarcoplasmic reticulum membrane"/>
    <property type="evidence" value="ECO:0007669"/>
    <property type="project" value="UniProtKB-SubCell"/>
</dbReference>
<dbReference type="Gene3D" id="3.40.50.1000">
    <property type="entry name" value="HAD superfamily/HAD-like"/>
    <property type="match status" value="1"/>
</dbReference>
<keyword evidence="11" id="KW-0256">Endoplasmic reticulum</keyword>
<evidence type="ECO:0000256" key="17">
    <source>
        <dbReference type="ARBA" id="ARBA00022989"/>
    </source>
</evidence>
<evidence type="ECO:0000256" key="22">
    <source>
        <dbReference type="RuleBase" id="RU361146"/>
    </source>
</evidence>
<dbReference type="NCBIfam" id="TIGR01494">
    <property type="entry name" value="ATPase_P-type"/>
    <property type="match status" value="2"/>
</dbReference>
<proteinExistence type="inferred from homology"/>
<dbReference type="Gene3D" id="1.20.1110.10">
    <property type="entry name" value="Calcium-transporting ATPase, transmembrane domain"/>
    <property type="match status" value="2"/>
</dbReference>
<dbReference type="Pfam" id="PF00122">
    <property type="entry name" value="E1-E2_ATPase"/>
    <property type="match status" value="1"/>
</dbReference>
<keyword evidence="15" id="KW-0703">Sarcoplasmic reticulum</keyword>
<keyword evidence="7 22" id="KW-0109">Calcium transport</keyword>
<keyword evidence="5 22" id="KW-0813">Transport</keyword>
<keyword evidence="19 22" id="KW-0472">Membrane</keyword>
<evidence type="ECO:0000256" key="6">
    <source>
        <dbReference type="ARBA" id="ARBA00022553"/>
    </source>
</evidence>
<keyword evidence="16" id="KW-1278">Translocase</keyword>
<evidence type="ECO:0000256" key="19">
    <source>
        <dbReference type="ARBA" id="ARBA00023136"/>
    </source>
</evidence>
<dbReference type="SFLD" id="SFLDF00027">
    <property type="entry name" value="p-type_atpase"/>
    <property type="match status" value="1"/>
</dbReference>
<dbReference type="InterPro" id="IPR023298">
    <property type="entry name" value="ATPase_P-typ_TM_dom_sf"/>
</dbReference>
<evidence type="ECO:0000256" key="15">
    <source>
        <dbReference type="ARBA" id="ARBA00022951"/>
    </source>
</evidence>
<reference evidence="24" key="1">
    <citation type="submission" date="2025-08" db="UniProtKB">
        <authorList>
            <consortium name="Ensembl"/>
        </authorList>
    </citation>
    <scope>IDENTIFICATION</scope>
</reference>
<keyword evidence="17 22" id="KW-1133">Transmembrane helix</keyword>
<dbReference type="SUPFAM" id="SSF81653">
    <property type="entry name" value="Calcium ATPase, transduction domain A"/>
    <property type="match status" value="1"/>
</dbReference>
<dbReference type="InterPro" id="IPR018303">
    <property type="entry name" value="ATPase_P-typ_P_site"/>
</dbReference>
<feature type="transmembrane region" description="Helical" evidence="22">
    <location>
        <begin position="84"/>
        <end position="107"/>
    </location>
</feature>
<feature type="transmembrane region" description="Helical" evidence="22">
    <location>
        <begin position="892"/>
        <end position="911"/>
    </location>
</feature>
<reference evidence="24" key="2">
    <citation type="submission" date="2025-09" db="UniProtKB">
        <authorList>
            <consortium name="Ensembl"/>
        </authorList>
    </citation>
    <scope>IDENTIFICATION</scope>
</reference>
<dbReference type="Ensembl" id="ENSACCT00020016058.1">
    <property type="protein sequence ID" value="ENSACCP00020015398.1"/>
    <property type="gene ID" value="ENSACCG00020010495.1"/>
</dbReference>
<dbReference type="NCBIfam" id="TIGR01116">
    <property type="entry name" value="ATPase-IIA1_Ca"/>
    <property type="match status" value="1"/>
</dbReference>
<keyword evidence="12 22" id="KW-0106">Calcium</keyword>
<evidence type="ECO:0000313" key="25">
    <source>
        <dbReference type="Proteomes" id="UP000472275"/>
    </source>
</evidence>
<keyword evidence="6" id="KW-0597">Phosphoprotein</keyword>
<accession>A0A663ETB2</accession>
<dbReference type="PROSITE" id="PS00154">
    <property type="entry name" value="ATPASE_E1_E2"/>
    <property type="match status" value="1"/>
</dbReference>
<name>A0A663ETB2_AQUCH</name>
<dbReference type="InterPro" id="IPR001757">
    <property type="entry name" value="P_typ_ATPase"/>
</dbReference>
<dbReference type="GO" id="GO:0005524">
    <property type="term" value="F:ATP binding"/>
    <property type="evidence" value="ECO:0007669"/>
    <property type="project" value="UniProtKB-KW"/>
</dbReference>
<dbReference type="GeneTree" id="ENSGT00940000155668"/>
<dbReference type="SUPFAM" id="SSF81660">
    <property type="entry name" value="Metal cation-transporting ATPase, ATP-binding domain N"/>
    <property type="match status" value="1"/>
</dbReference>
<sequence>MEAAHSLPVLDVLRRFGVSESCGLSPEQVRRSREKYGPNELPAEEGKSLWELVLEQFEDLLVRILLMAAFLSFILAWFEEGEETTTAFVEPIVIIMILIANAVVGVWQERNAESAIEALKEYEPEMGKVYRADRSGVQRIRARDIVPGDIVEVAVGDKVPADIRIIEIRSTTLRVDQSILTGESVSVIKHTEPVPDPRAVNQDKKNMLFSGTNIAAGKAVGVVIATGVYTEIGKIRNQMVETEPEKTPLQQKLDEFSQQLSKVIFLVCIAVWVINVSHFSDPGLPAVITTCLALGTRRMAKKNAIVRSLPSVETLGCTSVICSDKTGTLTTNQMSVCRVSFGGQGRCFGALFSPRSLKDEQPVWCGQYDGLVELATICALCNDSSLDYNESKKVYEKVGEATETALTCLVEKMNVFNTDTSKLSKVERANACNSVIKQLMKKEFTLEFSRDRKSMSVYCTPTGPGHNSAGSKMFVKGAPESVIERCSHVRVGTARVPLTTPVREKILSRIRDWGMGIDTLRCLALATHDAPVRRETMQLHDSAAFVHYENNLTFVGCVGMLDPPRKEVTSSIEMCRKAGIRVIMITGDNKGTAVAICRRIGIFSESEDVAGKAYTGREFDELPPEAQRQACRDARCFARVEPTHKSRIVEYLQSFHEITAMTGDGVNDAPALKKAEIGIAMGSGTAVAKSAAEMVLSDDNFSTIVSAVEEGRAIYNNMKQFIRYLISSNVGEVVCIFLTAILGLPEALIPVQLLWVNLVTDGLPATALGFNPPDLDIMDKPPRSPKEPLISGWLFFRYLAIGVYVGLATVGAATWWFLYDAEGPQVSFHQLRNFMRCTEDNPIFEGIDCEIFESRYPTTMALSVLVTIEMCNALNSVSENQSLLRMPPWLNIWLLGAIVMSMALHFLILYVKPMPVSAPCHLCLQPRGCFCGRGHPWSSLWVWKLLGWSSPAYALRTRSYDSNQYGDRETPCPNEPLFKSEALLIGNAKG</sequence>
<dbReference type="InterPro" id="IPR044492">
    <property type="entry name" value="P_typ_ATPase_HD_dom"/>
</dbReference>
<dbReference type="InterPro" id="IPR023214">
    <property type="entry name" value="HAD_sf"/>
</dbReference>
<dbReference type="Pfam" id="PF13246">
    <property type="entry name" value="Cation_ATPase"/>
    <property type="match status" value="1"/>
</dbReference>
<evidence type="ECO:0000256" key="8">
    <source>
        <dbReference type="ARBA" id="ARBA00022692"/>
    </source>
</evidence>
<feature type="transmembrane region" description="Helical" evidence="22">
    <location>
        <begin position="60"/>
        <end position="78"/>
    </location>
</feature>
<feature type="domain" description="Cation-transporting P-type ATPase N-terminal" evidence="23">
    <location>
        <begin position="3"/>
        <end position="77"/>
    </location>
</feature>